<reference evidence="2 3" key="1">
    <citation type="submission" date="2012-10" db="EMBL/GenBank/DDBJ databases">
        <authorList>
            <person name="Harkins D.M."/>
            <person name="Durkin A.S."/>
            <person name="Brinkac L.M."/>
            <person name="Haft D.H."/>
            <person name="Selengut J.D."/>
            <person name="Sanka R."/>
            <person name="DePew J."/>
            <person name="Purushe J."/>
            <person name="Chanthongthip A."/>
            <person name="Lattana O."/>
            <person name="Phetsouvanh R."/>
            <person name="Newton P.N."/>
            <person name="Vinetz J.M."/>
            <person name="Sutton G.G."/>
            <person name="Nierman W.C."/>
            <person name="Fouts D.E."/>
        </authorList>
    </citation>
    <scope>NUCLEOTIDE SEQUENCE [LARGE SCALE GENOMIC DNA]</scope>
    <source>
        <strain evidence="2 3">UI 12758</strain>
    </source>
</reference>
<evidence type="ECO:0000256" key="1">
    <source>
        <dbReference type="SAM" id="MobiDB-lite"/>
    </source>
</evidence>
<proteinExistence type="predicted"/>
<dbReference type="EMBL" id="AHNR02000014">
    <property type="protein sequence ID" value="EKR56437.1"/>
    <property type="molecule type" value="Genomic_DNA"/>
</dbReference>
<protein>
    <submittedName>
        <fullName evidence="2">Uncharacterized protein</fullName>
    </submittedName>
</protein>
<feature type="compositionally biased region" description="Basic residues" evidence="1">
    <location>
        <begin position="124"/>
        <end position="134"/>
    </location>
</feature>
<comment type="caution">
    <text evidence="2">The sequence shown here is derived from an EMBL/GenBank/DDBJ whole genome shotgun (WGS) entry which is preliminary data.</text>
</comment>
<sequence length="219" mass="25785">MRILEPEKRYFLNVKFEGENYSFLAEVADPSSELDIEIAVAKRLSGASLESIPNSVYGYLIAVATLNHVIKEIPENFPIQFNSFEEIRDKEFVVKLFNEYKKKENWFQTELKKNRDTRRGNFRREKHSRFHSYKRVSDTPTRSHESRKSFSRAETISDRSNVEDRYRNVSETHTPPFGKETSRENEPERIPGKYKPANDKYPSGRGRVLERTDSDARRI</sequence>
<name>A0A0E2D8I7_LEPIR</name>
<feature type="compositionally biased region" description="Basic and acidic residues" evidence="1">
    <location>
        <begin position="135"/>
        <end position="148"/>
    </location>
</feature>
<organism evidence="2 3">
    <name type="scientific">Leptospira interrogans str. UI 12758</name>
    <dbReference type="NCBI Taxonomy" id="1049938"/>
    <lineage>
        <taxon>Bacteria</taxon>
        <taxon>Pseudomonadati</taxon>
        <taxon>Spirochaetota</taxon>
        <taxon>Spirochaetia</taxon>
        <taxon>Leptospirales</taxon>
        <taxon>Leptospiraceae</taxon>
        <taxon>Leptospira</taxon>
    </lineage>
</organism>
<feature type="compositionally biased region" description="Basic and acidic residues" evidence="1">
    <location>
        <begin position="207"/>
        <end position="219"/>
    </location>
</feature>
<evidence type="ECO:0000313" key="2">
    <source>
        <dbReference type="EMBL" id="EKR56437.1"/>
    </source>
</evidence>
<accession>A0A0E2D8I7</accession>
<dbReference type="AlphaFoldDB" id="A0A0E2D8I7"/>
<evidence type="ECO:0000313" key="3">
    <source>
        <dbReference type="Proteomes" id="UP000001340"/>
    </source>
</evidence>
<dbReference type="RefSeq" id="WP_001221060.1">
    <property type="nucleotide sequence ID" value="NZ_AHNR02000014.1"/>
</dbReference>
<gene>
    <name evidence="2" type="ORF">LEP1GSC105_4275</name>
</gene>
<feature type="compositionally biased region" description="Basic and acidic residues" evidence="1">
    <location>
        <begin position="155"/>
        <end position="170"/>
    </location>
</feature>
<feature type="compositionally biased region" description="Basic and acidic residues" evidence="1">
    <location>
        <begin position="180"/>
        <end position="191"/>
    </location>
</feature>
<dbReference type="Proteomes" id="UP000001340">
    <property type="component" value="Unassembled WGS sequence"/>
</dbReference>
<feature type="region of interest" description="Disordered" evidence="1">
    <location>
        <begin position="117"/>
        <end position="219"/>
    </location>
</feature>